<evidence type="ECO:0000256" key="11">
    <source>
        <dbReference type="ARBA" id="ARBA00022968"/>
    </source>
</evidence>
<dbReference type="GO" id="GO:0016805">
    <property type="term" value="F:dipeptidase activity"/>
    <property type="evidence" value="ECO:0007669"/>
    <property type="project" value="UniProtKB-KW"/>
</dbReference>
<evidence type="ECO:0000256" key="4">
    <source>
        <dbReference type="ARBA" id="ARBA00011738"/>
    </source>
</evidence>
<protein>
    <recommendedName>
        <fullName evidence="18">glutamate carboxypeptidase II</fullName>
        <ecNumber evidence="18">3.4.17.21</ecNumber>
    </recommendedName>
</protein>
<evidence type="ECO:0000259" key="21">
    <source>
        <dbReference type="Pfam" id="PF04253"/>
    </source>
</evidence>
<evidence type="ECO:0000256" key="10">
    <source>
        <dbReference type="ARBA" id="ARBA00022833"/>
    </source>
</evidence>
<reference evidence="23" key="1">
    <citation type="submission" date="2021-10" db="EMBL/GenBank/DDBJ databases">
        <title>Tropical sea cucumber genome reveals ecological adaptation and Cuvierian tubules defense mechanism.</title>
        <authorList>
            <person name="Chen T."/>
        </authorList>
    </citation>
    <scope>NUCLEOTIDE SEQUENCE</scope>
    <source>
        <strain evidence="23">Nanhai2018</strain>
        <tissue evidence="23">Muscle</tissue>
    </source>
</reference>
<dbReference type="PANTHER" id="PTHR10404">
    <property type="entry name" value="N-ACETYLATED-ALPHA-LINKED ACIDIC DIPEPTIDASE"/>
    <property type="match status" value="1"/>
</dbReference>
<dbReference type="SUPFAM" id="SSF47672">
    <property type="entry name" value="Transferrin receptor-like dimerisation domain"/>
    <property type="match status" value="1"/>
</dbReference>
<comment type="cofactor">
    <cofactor evidence="1">
        <name>Zn(2+)</name>
        <dbReference type="ChEBI" id="CHEBI:29105"/>
    </cofactor>
</comment>
<evidence type="ECO:0000313" key="23">
    <source>
        <dbReference type="EMBL" id="KAJ8045716.1"/>
    </source>
</evidence>
<dbReference type="GO" id="GO:0006508">
    <property type="term" value="P:proteolysis"/>
    <property type="evidence" value="ECO:0007669"/>
    <property type="project" value="UniProtKB-KW"/>
</dbReference>
<keyword evidence="23" id="KW-0121">Carboxypeptidase</keyword>
<keyword evidence="9" id="KW-0378">Hydrolase</keyword>
<gene>
    <name evidence="23" type="ORF">HOLleu_08775</name>
</gene>
<dbReference type="InterPro" id="IPR046450">
    <property type="entry name" value="PA_dom_sf"/>
</dbReference>
<dbReference type="Proteomes" id="UP001152320">
    <property type="component" value="Chromosome 3"/>
</dbReference>
<dbReference type="EC" id="3.4.17.21" evidence="18"/>
<name>A0A9Q1CI32_HOLLE</name>
<comment type="caution">
    <text evidence="23">The sequence shown here is derived from an EMBL/GenBank/DDBJ whole genome shotgun (WGS) entry which is preliminary data.</text>
</comment>
<evidence type="ECO:0000256" key="16">
    <source>
        <dbReference type="ARBA" id="ARBA00023180"/>
    </source>
</evidence>
<sequence>MGRPNNNARIIAVVVVVGVLSLALGIIIGWASTRSKHPEKDEAYQAWTDALKEADDGVTDLIIKELKADNIRDNLEYLTSRPHLGGTVEEKENAEYIKAKWDEQGLDSSRIIRYNILLSYPRKDQPNHAYILAENGTEVFRTAAEEAPLEHGDKHPDTVPPFNAYAKAGIVEGDLVYVNYGRVEDFQKLERELKINVTGKIAIARYGKIFRGDKANQAFYHGAIGLILYSDPADYALDDVDRVYPDTWFLPGTGIQRGNVITRKGDPLTQGYPATDYMYQNDEDEVILPKIPVQPIGYDDAKRFLMLLDGNDVPDGWAGEIPGITYKVGPGLTNGRKVKLEVNNYNEVRSVYNVVGIIKGSLEPDRYVILGNHRDAWVFGAVDPSSGTAAMLELSRTFGKLVKNGQWRPRRSILFISWGAEEYGLMGSYEWVEEFGKTITERTVAYVNCDLAITGNYTFRGRSTPNFFNLLYDVTKKIPDAPQYGGSVYDNWLQKHPVSDGTVPYISDLGSGSDFRPFLGLVGIPSIDIRYDMDRSLGLSSYPLYHTMYETFHLVSAIMDPSFEYHLVVARVWGEIGRMLADSLILPIDCESYAVRMKGSIDYMKTIYGDQMAARPTPITFDSIDENLEKFATAAKNLHSRIETMDKTNPFAVRSVNDQLLFMERAFIDPLGLPGRPHERHVVFAPSSTNSYAGVAFPGIVDLMFDIENSEDPEKQWKEVERYMSIVAFTLDSAATTLMEVDILAKET</sequence>
<keyword evidence="10" id="KW-0862">Zinc</keyword>
<comment type="subcellular location">
    <subcellularLocation>
        <location evidence="2">Cell membrane</location>
        <topology evidence="2">Single-pass type II membrane protein</topology>
    </subcellularLocation>
</comment>
<keyword evidence="8" id="KW-0479">Metal-binding</keyword>
<dbReference type="OrthoDB" id="5841748at2759"/>
<evidence type="ECO:0000259" key="20">
    <source>
        <dbReference type="Pfam" id="PF02225"/>
    </source>
</evidence>
<evidence type="ECO:0000256" key="18">
    <source>
        <dbReference type="ARBA" id="ARBA00066561"/>
    </source>
</evidence>
<dbReference type="InterPro" id="IPR039373">
    <property type="entry name" value="Peptidase_M28B"/>
</dbReference>
<keyword evidence="24" id="KW-1185">Reference proteome</keyword>
<evidence type="ECO:0000256" key="2">
    <source>
        <dbReference type="ARBA" id="ARBA00004401"/>
    </source>
</evidence>
<evidence type="ECO:0000256" key="13">
    <source>
        <dbReference type="ARBA" id="ARBA00022997"/>
    </source>
</evidence>
<dbReference type="EMBL" id="JAIZAY010000003">
    <property type="protein sequence ID" value="KAJ8045716.1"/>
    <property type="molecule type" value="Genomic_DNA"/>
</dbReference>
<dbReference type="SUPFAM" id="SSF53187">
    <property type="entry name" value="Zn-dependent exopeptidases"/>
    <property type="match status" value="1"/>
</dbReference>
<keyword evidence="7 19" id="KW-0812">Transmembrane</keyword>
<dbReference type="Gene3D" id="3.50.30.30">
    <property type="match status" value="1"/>
</dbReference>
<organism evidence="23 24">
    <name type="scientific">Holothuria leucospilota</name>
    <name type="common">Black long sea cucumber</name>
    <name type="synonym">Mertensiothuria leucospilota</name>
    <dbReference type="NCBI Taxonomy" id="206669"/>
    <lineage>
        <taxon>Eukaryota</taxon>
        <taxon>Metazoa</taxon>
        <taxon>Echinodermata</taxon>
        <taxon>Eleutherozoa</taxon>
        <taxon>Echinozoa</taxon>
        <taxon>Holothuroidea</taxon>
        <taxon>Aspidochirotacea</taxon>
        <taxon>Aspidochirotida</taxon>
        <taxon>Holothuriidae</taxon>
        <taxon>Holothuria</taxon>
    </lineage>
</organism>
<feature type="domain" description="Peptidase M28" evidence="22">
    <location>
        <begin position="353"/>
        <end position="552"/>
    </location>
</feature>
<evidence type="ECO:0000256" key="5">
    <source>
        <dbReference type="ARBA" id="ARBA00022475"/>
    </source>
</evidence>
<feature type="domain" description="Transferrin receptor-like dimerisation" evidence="21">
    <location>
        <begin position="619"/>
        <end position="738"/>
    </location>
</feature>
<keyword evidence="15 19" id="KW-0472">Membrane</keyword>
<proteinExistence type="inferred from homology"/>
<dbReference type="FunFam" id="3.50.30.30:FF:000002">
    <property type="entry name" value="N-acetylated-alpha-linked acidic dipeptidase 2"/>
    <property type="match status" value="1"/>
</dbReference>
<dbReference type="AlphaFoldDB" id="A0A9Q1CI32"/>
<evidence type="ECO:0000259" key="22">
    <source>
        <dbReference type="Pfam" id="PF04389"/>
    </source>
</evidence>
<evidence type="ECO:0000256" key="6">
    <source>
        <dbReference type="ARBA" id="ARBA00022670"/>
    </source>
</evidence>
<keyword evidence="16" id="KW-0325">Glycoprotein</keyword>
<evidence type="ECO:0000256" key="8">
    <source>
        <dbReference type="ARBA" id="ARBA00022723"/>
    </source>
</evidence>
<comment type="subunit">
    <text evidence="4">Homodimer.</text>
</comment>
<dbReference type="CDD" id="cd08022">
    <property type="entry name" value="M28_PSMA_like"/>
    <property type="match status" value="1"/>
</dbReference>
<keyword evidence="14" id="KW-0482">Metalloprotease</keyword>
<dbReference type="CDD" id="cd02121">
    <property type="entry name" value="PA_GCPII_like"/>
    <property type="match status" value="1"/>
</dbReference>
<dbReference type="FunFam" id="1.20.930.40:FF:000001">
    <property type="entry name" value="N-acetylated-alpha-linked acidic dipeptidase 2"/>
    <property type="match status" value="1"/>
</dbReference>
<keyword evidence="12 19" id="KW-1133">Transmembrane helix</keyword>
<feature type="domain" description="PA" evidence="20">
    <location>
        <begin position="171"/>
        <end position="259"/>
    </location>
</feature>
<dbReference type="Pfam" id="PF04253">
    <property type="entry name" value="TFR_dimer"/>
    <property type="match status" value="1"/>
</dbReference>
<comment type="catalytic activity">
    <reaction evidence="17">
        <text>Release of an unsubstituted, C-terminal glutamyl residue, typically from Ac-Asp-Glu or folylpoly-gamma-glutamates.</text>
        <dbReference type="EC" id="3.4.17.21"/>
    </reaction>
</comment>
<dbReference type="Pfam" id="PF04389">
    <property type="entry name" value="Peptidase_M28"/>
    <property type="match status" value="1"/>
</dbReference>
<dbReference type="GO" id="GO:0005886">
    <property type="term" value="C:plasma membrane"/>
    <property type="evidence" value="ECO:0007669"/>
    <property type="project" value="UniProtKB-SubCell"/>
</dbReference>
<dbReference type="InterPro" id="IPR007484">
    <property type="entry name" value="Peptidase_M28"/>
</dbReference>
<evidence type="ECO:0000256" key="15">
    <source>
        <dbReference type="ARBA" id="ARBA00023136"/>
    </source>
</evidence>
<dbReference type="GO" id="GO:0046872">
    <property type="term" value="F:metal ion binding"/>
    <property type="evidence" value="ECO:0007669"/>
    <property type="project" value="UniProtKB-KW"/>
</dbReference>
<dbReference type="Gene3D" id="3.40.630.10">
    <property type="entry name" value="Zn peptidases"/>
    <property type="match status" value="1"/>
</dbReference>
<feature type="transmembrane region" description="Helical" evidence="19">
    <location>
        <begin position="12"/>
        <end position="31"/>
    </location>
</feature>
<dbReference type="PANTHER" id="PTHR10404:SF77">
    <property type="entry name" value="GLUTAMATE CARBOXYPEPTIDASE 2 HOMOLOG"/>
    <property type="match status" value="1"/>
</dbReference>
<evidence type="ECO:0000256" key="3">
    <source>
        <dbReference type="ARBA" id="ARBA00005634"/>
    </source>
</evidence>
<dbReference type="FunFam" id="3.40.630.10:FF:000089">
    <property type="entry name" value="N-acetylated alpha-linked acidic dipeptidase like 1"/>
    <property type="match status" value="1"/>
</dbReference>
<comment type="similarity">
    <text evidence="3">Belongs to the peptidase M28 family. M28B subfamily.</text>
</comment>
<dbReference type="GO" id="GO:0004181">
    <property type="term" value="F:metallocarboxypeptidase activity"/>
    <property type="evidence" value="ECO:0007669"/>
    <property type="project" value="UniProtKB-EC"/>
</dbReference>
<evidence type="ECO:0000256" key="14">
    <source>
        <dbReference type="ARBA" id="ARBA00023049"/>
    </source>
</evidence>
<evidence type="ECO:0000256" key="9">
    <source>
        <dbReference type="ARBA" id="ARBA00022801"/>
    </source>
</evidence>
<keyword evidence="5" id="KW-1003">Cell membrane</keyword>
<evidence type="ECO:0000256" key="12">
    <source>
        <dbReference type="ARBA" id="ARBA00022989"/>
    </source>
</evidence>
<dbReference type="Pfam" id="PF02225">
    <property type="entry name" value="PA"/>
    <property type="match status" value="1"/>
</dbReference>
<dbReference type="SUPFAM" id="SSF52025">
    <property type="entry name" value="PA domain"/>
    <property type="match status" value="1"/>
</dbReference>
<keyword evidence="11" id="KW-0735">Signal-anchor</keyword>
<dbReference type="InterPro" id="IPR003137">
    <property type="entry name" value="PA_domain"/>
</dbReference>
<evidence type="ECO:0000256" key="1">
    <source>
        <dbReference type="ARBA" id="ARBA00001947"/>
    </source>
</evidence>
<dbReference type="Gene3D" id="1.20.930.40">
    <property type="entry name" value="Transferrin receptor-like, dimerisation domain"/>
    <property type="match status" value="1"/>
</dbReference>
<evidence type="ECO:0000256" key="17">
    <source>
        <dbReference type="ARBA" id="ARBA00052003"/>
    </source>
</evidence>
<dbReference type="InterPro" id="IPR007365">
    <property type="entry name" value="TFR-like_dimer_dom"/>
</dbReference>
<keyword evidence="13" id="KW-0224">Dipeptidase</keyword>
<accession>A0A9Q1CI32</accession>
<evidence type="ECO:0000313" key="24">
    <source>
        <dbReference type="Proteomes" id="UP001152320"/>
    </source>
</evidence>
<keyword evidence="6" id="KW-0645">Protease</keyword>
<evidence type="ECO:0000256" key="7">
    <source>
        <dbReference type="ARBA" id="ARBA00022692"/>
    </source>
</evidence>
<dbReference type="InterPro" id="IPR036757">
    <property type="entry name" value="TFR-like_dimer_dom_sf"/>
</dbReference>
<evidence type="ECO:0000256" key="19">
    <source>
        <dbReference type="SAM" id="Phobius"/>
    </source>
</evidence>